<dbReference type="InterPro" id="IPR050312">
    <property type="entry name" value="IolE/XylAMocC-like"/>
</dbReference>
<accession>A0A402D6E5</accession>
<keyword evidence="1" id="KW-0413">Isomerase</keyword>
<keyword evidence="2" id="KW-1185">Reference proteome</keyword>
<reference evidence="1 2" key="1">
    <citation type="journal article" date="2019" name="Int. J. Syst. Evol. Microbiol.">
        <title>Capsulimonas corticalis gen. nov., sp. nov., an aerobic capsulated bacterium, of a novel bacterial order, Capsulimonadales ord. nov., of the class Armatimonadia of the phylum Armatimonadetes.</title>
        <authorList>
            <person name="Li J."/>
            <person name="Kudo C."/>
            <person name="Tonouchi A."/>
        </authorList>
    </citation>
    <scope>NUCLEOTIDE SEQUENCE [LARGE SCALE GENOMIC DNA]</scope>
    <source>
        <strain evidence="1 2">AX-7</strain>
    </source>
</reference>
<dbReference type="Gene3D" id="3.20.20.150">
    <property type="entry name" value="Divalent-metal-dependent TIM barrel enzymes"/>
    <property type="match status" value="1"/>
</dbReference>
<name>A0A402D6E5_9BACT</name>
<dbReference type="InterPro" id="IPR036237">
    <property type="entry name" value="Xyl_isomerase-like_sf"/>
</dbReference>
<protein>
    <submittedName>
        <fullName evidence="1">Sugar phosphate isomerase</fullName>
    </submittedName>
</protein>
<sequence>MTSSLAVQTYTLRDFTKNAEGFARSLEKIRAIGYPAVQLSAVGAMAGEAPEVSAAEARRMLDDNGLRCIATHRDWTRLTQNTDEEIEFHQTLGCDYAAIGGLPGNYSSDGPAGFLAFLRDSAPVIRRLKDAGIRFGYHNHSWEFERVSARPGDKHTLLDIFLEEGGPEFFLELDLYWVSHAGVNPERFVERGHGRLPVIHVKDKGVIGHETLMTPVGEGNLDWTHLLPACAAAGVEWYVVEQDECRRDPFDCLASSYQFLKTSFSHLLSHREKKP</sequence>
<dbReference type="KEGG" id="ccot:CCAX7_40820"/>
<gene>
    <name evidence="1" type="ORF">CCAX7_40820</name>
</gene>
<dbReference type="SUPFAM" id="SSF51658">
    <property type="entry name" value="Xylose isomerase-like"/>
    <property type="match status" value="1"/>
</dbReference>
<evidence type="ECO:0000313" key="1">
    <source>
        <dbReference type="EMBL" id="BDI32031.1"/>
    </source>
</evidence>
<dbReference type="RefSeq" id="WP_119325009.1">
    <property type="nucleotide sequence ID" value="NZ_AP025739.1"/>
</dbReference>
<dbReference type="AlphaFoldDB" id="A0A402D6E5"/>
<dbReference type="Pfam" id="PF01261">
    <property type="entry name" value="AP_endonuc_2"/>
    <property type="match status" value="1"/>
</dbReference>
<dbReference type="PANTHER" id="PTHR12110">
    <property type="entry name" value="HYDROXYPYRUVATE ISOMERASE"/>
    <property type="match status" value="1"/>
</dbReference>
<dbReference type="GO" id="GO:0016853">
    <property type="term" value="F:isomerase activity"/>
    <property type="evidence" value="ECO:0007669"/>
    <property type="project" value="UniProtKB-KW"/>
</dbReference>
<dbReference type="OrthoDB" id="9798407at2"/>
<dbReference type="InterPro" id="IPR013022">
    <property type="entry name" value="Xyl_isomerase-like_TIM-brl"/>
</dbReference>
<organism evidence="1 2">
    <name type="scientific">Capsulimonas corticalis</name>
    <dbReference type="NCBI Taxonomy" id="2219043"/>
    <lineage>
        <taxon>Bacteria</taxon>
        <taxon>Bacillati</taxon>
        <taxon>Armatimonadota</taxon>
        <taxon>Armatimonadia</taxon>
        <taxon>Capsulimonadales</taxon>
        <taxon>Capsulimonadaceae</taxon>
        <taxon>Capsulimonas</taxon>
    </lineage>
</organism>
<proteinExistence type="predicted"/>
<evidence type="ECO:0000313" key="2">
    <source>
        <dbReference type="Proteomes" id="UP000287394"/>
    </source>
</evidence>
<dbReference type="PANTHER" id="PTHR12110:SF41">
    <property type="entry name" value="INOSOSE DEHYDRATASE"/>
    <property type="match status" value="1"/>
</dbReference>
<dbReference type="EMBL" id="AP025739">
    <property type="protein sequence ID" value="BDI32031.1"/>
    <property type="molecule type" value="Genomic_DNA"/>
</dbReference>
<dbReference type="Proteomes" id="UP000287394">
    <property type="component" value="Chromosome"/>
</dbReference>